<dbReference type="InterPro" id="IPR036661">
    <property type="entry name" value="Luciferase-like_sf"/>
</dbReference>
<proteinExistence type="predicted"/>
<evidence type="ECO:0000313" key="7">
    <source>
        <dbReference type="Proteomes" id="UP000267081"/>
    </source>
</evidence>
<dbReference type="Pfam" id="PF00296">
    <property type="entry name" value="Bac_luciferase"/>
    <property type="match status" value="1"/>
</dbReference>
<accession>A0A427T7M9</accession>
<dbReference type="NCBIfam" id="TIGR03560">
    <property type="entry name" value="F420_Rv1855c"/>
    <property type="match status" value="1"/>
</dbReference>
<dbReference type="Gene3D" id="3.20.20.30">
    <property type="entry name" value="Luciferase-like domain"/>
    <property type="match status" value="1"/>
</dbReference>
<gene>
    <name evidence="6" type="ORF">EIY87_22145</name>
</gene>
<dbReference type="SUPFAM" id="SSF51679">
    <property type="entry name" value="Bacterial luciferase-like"/>
    <property type="match status" value="1"/>
</dbReference>
<keyword evidence="4" id="KW-0503">Monooxygenase</keyword>
<dbReference type="InterPro" id="IPR011251">
    <property type="entry name" value="Luciferase-like_dom"/>
</dbReference>
<dbReference type="PANTHER" id="PTHR42847">
    <property type="entry name" value="ALKANESULFONATE MONOOXYGENASE"/>
    <property type="match status" value="1"/>
</dbReference>
<evidence type="ECO:0000256" key="4">
    <source>
        <dbReference type="ARBA" id="ARBA00023033"/>
    </source>
</evidence>
<evidence type="ECO:0000256" key="3">
    <source>
        <dbReference type="ARBA" id="ARBA00023002"/>
    </source>
</evidence>
<dbReference type="GO" id="GO:0046306">
    <property type="term" value="P:alkanesulfonate catabolic process"/>
    <property type="evidence" value="ECO:0007669"/>
    <property type="project" value="TreeGrafter"/>
</dbReference>
<dbReference type="Proteomes" id="UP000267081">
    <property type="component" value="Unassembled WGS sequence"/>
</dbReference>
<comment type="caution">
    <text evidence="6">The sequence shown here is derived from an EMBL/GenBank/DDBJ whole genome shotgun (WGS) entry which is preliminary data.</text>
</comment>
<protein>
    <submittedName>
        <fullName evidence="6">TIGR03560 family F420-dependent LLM class oxidoreductase</fullName>
    </submittedName>
</protein>
<dbReference type="InterPro" id="IPR050172">
    <property type="entry name" value="SsuD_RutA_monooxygenase"/>
</dbReference>
<organism evidence="6 7">
    <name type="scientific">Amycolatopsis eburnea</name>
    <dbReference type="NCBI Taxonomy" id="2267691"/>
    <lineage>
        <taxon>Bacteria</taxon>
        <taxon>Bacillati</taxon>
        <taxon>Actinomycetota</taxon>
        <taxon>Actinomycetes</taxon>
        <taxon>Pseudonocardiales</taxon>
        <taxon>Pseudonocardiaceae</taxon>
        <taxon>Amycolatopsis</taxon>
    </lineage>
</organism>
<reference evidence="6 7" key="1">
    <citation type="submission" date="2018-12" db="EMBL/GenBank/DDBJ databases">
        <title>Amycolatopsis eburnea sp. nov. actinomycete associate with arbuscular mycorrhiza fungal spore.</title>
        <authorList>
            <person name="Lumyong S."/>
            <person name="Chaiya L."/>
        </authorList>
    </citation>
    <scope>NUCLEOTIDE SEQUENCE [LARGE SCALE GENOMIC DNA]</scope>
    <source>
        <strain evidence="6 7">GLM-1</strain>
    </source>
</reference>
<keyword evidence="7" id="KW-1185">Reference proteome</keyword>
<feature type="domain" description="Luciferase-like" evidence="5">
    <location>
        <begin position="8"/>
        <end position="249"/>
    </location>
</feature>
<dbReference type="PANTHER" id="PTHR42847:SF4">
    <property type="entry name" value="ALKANESULFONATE MONOOXYGENASE-RELATED"/>
    <property type="match status" value="1"/>
</dbReference>
<dbReference type="GO" id="GO:0008726">
    <property type="term" value="F:alkanesulfonate monooxygenase activity"/>
    <property type="evidence" value="ECO:0007669"/>
    <property type="project" value="TreeGrafter"/>
</dbReference>
<dbReference type="OrthoDB" id="4029802at2"/>
<evidence type="ECO:0000313" key="6">
    <source>
        <dbReference type="EMBL" id="RSD16356.1"/>
    </source>
</evidence>
<dbReference type="EMBL" id="RSEC01000048">
    <property type="protein sequence ID" value="RSD16356.1"/>
    <property type="molecule type" value="Genomic_DNA"/>
</dbReference>
<evidence type="ECO:0000256" key="2">
    <source>
        <dbReference type="ARBA" id="ARBA00022643"/>
    </source>
</evidence>
<dbReference type="RefSeq" id="WP_125311244.1">
    <property type="nucleotide sequence ID" value="NZ_RSEC01000048.1"/>
</dbReference>
<keyword evidence="3" id="KW-0560">Oxidoreductase</keyword>
<dbReference type="AlphaFoldDB" id="A0A427T7M9"/>
<keyword evidence="1" id="KW-0285">Flavoprotein</keyword>
<name>A0A427T7M9_9PSEU</name>
<dbReference type="InterPro" id="IPR019952">
    <property type="entry name" value="F420_OxRdatse_Rv1855c_pred"/>
</dbReference>
<evidence type="ECO:0000259" key="5">
    <source>
        <dbReference type="Pfam" id="PF00296"/>
    </source>
</evidence>
<sequence>MELFISMEAHLGASYDDQVHMARLAEELGFGGVFRSDHFFVRDPHPLGTTDAWLTLAGLARETSRVRLGSLMTAATFRPPALLAVAVAQVDAMSSGRAELGLGAGWHEAEHRAMGAAFRTRSERFEALEEQLRILHLLWSQASTDAKRFVGRYYSIEDNPGLPRPIQVPRPPIVVGGRGGLVTPRLAARYADEHNLPMPTVADAKRLFDQSARECDEIGRDPGGLRRSVLLRICCGSTESEAQARAKRWGWTDPSRHIVGTSSMIADAVEHYVRLGVSRTYCQVVDFTDLDHIQLVAAEVLPVLRAAPHRHGRSE</sequence>
<keyword evidence="2" id="KW-0288">FMN</keyword>
<evidence type="ECO:0000256" key="1">
    <source>
        <dbReference type="ARBA" id="ARBA00022630"/>
    </source>
</evidence>